<reference evidence="1" key="2">
    <citation type="journal article" date="2015" name="Fish Shellfish Immunol.">
        <title>Early steps in the European eel (Anguilla anguilla)-Vibrio vulnificus interaction in the gills: Role of the RtxA13 toxin.</title>
        <authorList>
            <person name="Callol A."/>
            <person name="Pajuelo D."/>
            <person name="Ebbesson L."/>
            <person name="Teles M."/>
            <person name="MacKenzie S."/>
            <person name="Amaro C."/>
        </authorList>
    </citation>
    <scope>NUCLEOTIDE SEQUENCE</scope>
</reference>
<name>A0A0E9VYZ7_ANGAN</name>
<proteinExistence type="predicted"/>
<protein>
    <submittedName>
        <fullName evidence="1">Uncharacterized protein</fullName>
    </submittedName>
</protein>
<dbReference type="EMBL" id="GBXM01025218">
    <property type="protein sequence ID" value="JAH83359.1"/>
    <property type="molecule type" value="Transcribed_RNA"/>
</dbReference>
<reference evidence="1" key="1">
    <citation type="submission" date="2014-11" db="EMBL/GenBank/DDBJ databases">
        <authorList>
            <person name="Amaro Gonzalez C."/>
        </authorList>
    </citation>
    <scope>NUCLEOTIDE SEQUENCE</scope>
</reference>
<organism evidence="1">
    <name type="scientific">Anguilla anguilla</name>
    <name type="common">European freshwater eel</name>
    <name type="synonym">Muraena anguilla</name>
    <dbReference type="NCBI Taxonomy" id="7936"/>
    <lineage>
        <taxon>Eukaryota</taxon>
        <taxon>Metazoa</taxon>
        <taxon>Chordata</taxon>
        <taxon>Craniata</taxon>
        <taxon>Vertebrata</taxon>
        <taxon>Euteleostomi</taxon>
        <taxon>Actinopterygii</taxon>
        <taxon>Neopterygii</taxon>
        <taxon>Teleostei</taxon>
        <taxon>Anguilliformes</taxon>
        <taxon>Anguillidae</taxon>
        <taxon>Anguilla</taxon>
    </lineage>
</organism>
<evidence type="ECO:0000313" key="1">
    <source>
        <dbReference type="EMBL" id="JAH83359.1"/>
    </source>
</evidence>
<sequence length="9" mass="1090">MRVNHLALH</sequence>
<accession>A0A0E9VYZ7</accession>